<dbReference type="EMBL" id="CAJOBJ010375776">
    <property type="protein sequence ID" value="CAF5225429.1"/>
    <property type="molecule type" value="Genomic_DNA"/>
</dbReference>
<dbReference type="AlphaFoldDB" id="A0A8S3K411"/>
<protein>
    <submittedName>
        <fullName evidence="1">Uncharacterized protein</fullName>
    </submittedName>
</protein>
<evidence type="ECO:0000313" key="1">
    <source>
        <dbReference type="EMBL" id="CAF5225429.1"/>
    </source>
</evidence>
<feature type="non-terminal residue" evidence="1">
    <location>
        <position position="1"/>
    </location>
</feature>
<gene>
    <name evidence="1" type="ORF">GIL414_LOCUS86599</name>
</gene>
<name>A0A8S3K411_9BILA</name>
<feature type="non-terminal residue" evidence="1">
    <location>
        <position position="144"/>
    </location>
</feature>
<dbReference type="Proteomes" id="UP000681720">
    <property type="component" value="Unassembled WGS sequence"/>
</dbReference>
<proteinExistence type="predicted"/>
<organism evidence="1 2">
    <name type="scientific">Rotaria magnacalcarata</name>
    <dbReference type="NCBI Taxonomy" id="392030"/>
    <lineage>
        <taxon>Eukaryota</taxon>
        <taxon>Metazoa</taxon>
        <taxon>Spiralia</taxon>
        <taxon>Gnathifera</taxon>
        <taxon>Rotifera</taxon>
        <taxon>Eurotatoria</taxon>
        <taxon>Bdelloidea</taxon>
        <taxon>Philodinida</taxon>
        <taxon>Philodinidae</taxon>
        <taxon>Rotaria</taxon>
    </lineage>
</organism>
<sequence>AITNRVINSIGIHRKSTNSTSNATRSPALTIQKQSLFNHSNNVHNNLSKQCNNNNNNNNNNEQHPSAILDFREISSVGFLHSRTQLNDNNENISLTTSENIITSINISDDGAVGVEDDEIISNLSCLTNGYDHNDDDDDDDQIQ</sequence>
<comment type="caution">
    <text evidence="1">The sequence shown here is derived from an EMBL/GenBank/DDBJ whole genome shotgun (WGS) entry which is preliminary data.</text>
</comment>
<reference evidence="1" key="1">
    <citation type="submission" date="2021-02" db="EMBL/GenBank/DDBJ databases">
        <authorList>
            <person name="Nowell W R."/>
        </authorList>
    </citation>
    <scope>NUCLEOTIDE SEQUENCE</scope>
</reference>
<evidence type="ECO:0000313" key="2">
    <source>
        <dbReference type="Proteomes" id="UP000681720"/>
    </source>
</evidence>
<accession>A0A8S3K411</accession>